<gene>
    <name evidence="8" type="ORF">DOK78_001704</name>
</gene>
<evidence type="ECO:0000256" key="1">
    <source>
        <dbReference type="ARBA" id="ARBA00004651"/>
    </source>
</evidence>
<feature type="domain" description="RDD" evidence="7">
    <location>
        <begin position="63"/>
        <end position="191"/>
    </location>
</feature>
<keyword evidence="3 6" id="KW-0812">Transmembrane</keyword>
<dbReference type="PANTHER" id="PTHR36115:SF9">
    <property type="entry name" value="LMO1584 PROTEIN"/>
    <property type="match status" value="1"/>
</dbReference>
<dbReference type="EMBL" id="CP147251">
    <property type="protein sequence ID" value="WYJ77066.1"/>
    <property type="molecule type" value="Genomic_DNA"/>
</dbReference>
<keyword evidence="4 6" id="KW-1133">Transmembrane helix</keyword>
<proteinExistence type="predicted"/>
<keyword evidence="2" id="KW-1003">Cell membrane</keyword>
<keyword evidence="9" id="KW-1185">Reference proteome</keyword>
<feature type="transmembrane region" description="Helical" evidence="6">
    <location>
        <begin position="104"/>
        <end position="125"/>
    </location>
</feature>
<reference evidence="8 9" key="2">
    <citation type="submission" date="2024-03" db="EMBL/GenBank/DDBJ databases">
        <title>The Genome Sequence of Enterococcus sp. DIV2402.</title>
        <authorList>
            <consortium name="The Broad Institute Genomics Platform"/>
            <consortium name="The Broad Institute Microbial Omics Core"/>
            <consortium name="The Broad Institute Genomic Center for Infectious Diseases"/>
            <person name="Earl A."/>
            <person name="Manson A."/>
            <person name="Gilmore M."/>
            <person name="Schwartman J."/>
            <person name="Shea T."/>
            <person name="Abouelleil A."/>
            <person name="Cao P."/>
            <person name="Chapman S."/>
            <person name="Cusick C."/>
            <person name="Young S."/>
            <person name="Neafsey D."/>
            <person name="Nusbaum C."/>
            <person name="Birren B."/>
        </authorList>
    </citation>
    <scope>NUCLEOTIDE SEQUENCE [LARGE SCALE GENOMIC DNA]</scope>
    <source>
        <strain evidence="8 9">DIV2402</strain>
    </source>
</reference>
<feature type="transmembrane region" description="Helical" evidence="6">
    <location>
        <begin position="70"/>
        <end position="92"/>
    </location>
</feature>
<organism evidence="8 9">
    <name type="scientific">Candidatus Enterococcus lowellii</name>
    <dbReference type="NCBI Taxonomy" id="2230877"/>
    <lineage>
        <taxon>Bacteria</taxon>
        <taxon>Bacillati</taxon>
        <taxon>Bacillota</taxon>
        <taxon>Bacilli</taxon>
        <taxon>Lactobacillales</taxon>
        <taxon>Enterococcaceae</taxon>
        <taxon>Enterococcus</taxon>
    </lineage>
</organism>
<keyword evidence="5 6" id="KW-0472">Membrane</keyword>
<dbReference type="Proteomes" id="UP000664701">
    <property type="component" value="Chromosome"/>
</dbReference>
<dbReference type="InterPro" id="IPR051791">
    <property type="entry name" value="Pra-immunoreactive"/>
</dbReference>
<evidence type="ECO:0000256" key="4">
    <source>
        <dbReference type="ARBA" id="ARBA00022989"/>
    </source>
</evidence>
<evidence type="ECO:0000259" key="7">
    <source>
        <dbReference type="Pfam" id="PF06271"/>
    </source>
</evidence>
<dbReference type="InterPro" id="IPR010432">
    <property type="entry name" value="RDD"/>
</dbReference>
<reference evidence="8 9" key="1">
    <citation type="submission" date="2021-03" db="EMBL/GenBank/DDBJ databases">
        <authorList>
            <person name="Gilmore M.S."/>
            <person name="Schwartzman J."/>
            <person name="Van Tyne D."/>
            <person name="Martin M."/>
            <person name="Earl A.M."/>
            <person name="Manson A.L."/>
            <person name="Straub T."/>
            <person name="Salamzade R."/>
            <person name="Saavedra J."/>
            <person name="Lebreton F."/>
            <person name="Prichula J."/>
            <person name="Schaufler K."/>
            <person name="Gaca A."/>
            <person name="Sgardioli B."/>
            <person name="Wagenaar J."/>
            <person name="Strong T."/>
        </authorList>
    </citation>
    <scope>NUCLEOTIDE SEQUENCE [LARGE SCALE GENOMIC DNA]</scope>
    <source>
        <strain evidence="8 9">DIV2402</strain>
    </source>
</reference>
<dbReference type="Pfam" id="PF06271">
    <property type="entry name" value="RDD"/>
    <property type="match status" value="1"/>
</dbReference>
<name>A0ABZ2SPK0_9ENTE</name>
<comment type="subcellular location">
    <subcellularLocation>
        <location evidence="1">Cell membrane</location>
        <topology evidence="1">Multi-pass membrane protein</topology>
    </subcellularLocation>
</comment>
<evidence type="ECO:0000313" key="9">
    <source>
        <dbReference type="Proteomes" id="UP000664701"/>
    </source>
</evidence>
<dbReference type="RefSeq" id="WP_339076089.1">
    <property type="nucleotide sequence ID" value="NZ_CP147251.1"/>
</dbReference>
<evidence type="ECO:0000313" key="8">
    <source>
        <dbReference type="EMBL" id="WYJ77066.1"/>
    </source>
</evidence>
<evidence type="ECO:0000256" key="3">
    <source>
        <dbReference type="ARBA" id="ARBA00022692"/>
    </source>
</evidence>
<evidence type="ECO:0000256" key="5">
    <source>
        <dbReference type="ARBA" id="ARBA00023136"/>
    </source>
</evidence>
<dbReference type="PANTHER" id="PTHR36115">
    <property type="entry name" value="PROLINE-RICH ANTIGEN HOMOLOG-RELATED"/>
    <property type="match status" value="1"/>
</dbReference>
<evidence type="ECO:0000256" key="6">
    <source>
        <dbReference type="SAM" id="Phobius"/>
    </source>
</evidence>
<protein>
    <recommendedName>
        <fullName evidence="7">RDD domain-containing protein</fullName>
    </recommendedName>
</protein>
<evidence type="ECO:0000256" key="2">
    <source>
        <dbReference type="ARBA" id="ARBA00022475"/>
    </source>
</evidence>
<accession>A0ABZ2SPK0</accession>
<sequence>MKPLEKKQSTTSDHPDDFYQQVLTSFKEKEYTEEEIKQKQTAWQRLVEPPKESLINDFPTYFYAGFWIRLWAFLIDILCIAAITEILINVIFRALHLSMSSSLFSLYGLLSISIYLAYFTLLTKLNHGQTVGKMIFGIRVIGLKEEELSWQTVLIREVACRFILQANPFLYLGYLPAAFTKRKQHVGDYLTDTSVVTLNMIKAFNKQVQI</sequence>